<evidence type="ECO:0000313" key="1">
    <source>
        <dbReference type="EMBL" id="KDR84611.1"/>
    </source>
</evidence>
<gene>
    <name evidence="1" type="ORF">GALMADRAFT_133868</name>
</gene>
<dbReference type="HOGENOM" id="CLU_882926_0_0_1"/>
<name>A0A067TN70_GALM3</name>
<sequence>MALIRFSLLPTNPAIMTRGFGPCETLAKVEMVGGTIEAQQTVNYFALMTRRRQRGLLLRSLPLTVLQLPGIYANTRLSKIHDIHNESHTNVATVGGIVIITVETKQATWQKWSLCINSTEVHEEIRLARGIPCCWNCAFTKGVKAGTRELPAERTPLAHDLINLKFSTSRFLVEVRPILQVNQSPVPSLALIASSERRTFKELEVSPLLPLPPAYHKRDSTFQQAARVPGITQLLDLYPQPRRSSMSSNSPTSSCCKCYGAFSSSTAEDGLLRTEVLDQDQVPVLEEERPYAANTPDQVRVFEAICGAKEAKLAV</sequence>
<keyword evidence="2" id="KW-1185">Reference proteome</keyword>
<accession>A0A067TN70</accession>
<protein>
    <submittedName>
        <fullName evidence="1">Uncharacterized protein</fullName>
    </submittedName>
</protein>
<dbReference type="EMBL" id="KL142368">
    <property type="protein sequence ID" value="KDR84611.1"/>
    <property type="molecule type" value="Genomic_DNA"/>
</dbReference>
<dbReference type="AlphaFoldDB" id="A0A067TN70"/>
<dbReference type="Proteomes" id="UP000027222">
    <property type="component" value="Unassembled WGS sequence"/>
</dbReference>
<proteinExistence type="predicted"/>
<organism evidence="1 2">
    <name type="scientific">Galerina marginata (strain CBS 339.88)</name>
    <dbReference type="NCBI Taxonomy" id="685588"/>
    <lineage>
        <taxon>Eukaryota</taxon>
        <taxon>Fungi</taxon>
        <taxon>Dikarya</taxon>
        <taxon>Basidiomycota</taxon>
        <taxon>Agaricomycotina</taxon>
        <taxon>Agaricomycetes</taxon>
        <taxon>Agaricomycetidae</taxon>
        <taxon>Agaricales</taxon>
        <taxon>Agaricineae</taxon>
        <taxon>Strophariaceae</taxon>
        <taxon>Galerina</taxon>
    </lineage>
</organism>
<evidence type="ECO:0000313" key="2">
    <source>
        <dbReference type="Proteomes" id="UP000027222"/>
    </source>
</evidence>
<reference evidence="2" key="1">
    <citation type="journal article" date="2014" name="Proc. Natl. Acad. Sci. U.S.A.">
        <title>Extensive sampling of basidiomycete genomes demonstrates inadequacy of the white-rot/brown-rot paradigm for wood decay fungi.</title>
        <authorList>
            <person name="Riley R."/>
            <person name="Salamov A.A."/>
            <person name="Brown D.W."/>
            <person name="Nagy L.G."/>
            <person name="Floudas D."/>
            <person name="Held B.W."/>
            <person name="Levasseur A."/>
            <person name="Lombard V."/>
            <person name="Morin E."/>
            <person name="Otillar R."/>
            <person name="Lindquist E.A."/>
            <person name="Sun H."/>
            <person name="LaButti K.M."/>
            <person name="Schmutz J."/>
            <person name="Jabbour D."/>
            <person name="Luo H."/>
            <person name="Baker S.E."/>
            <person name="Pisabarro A.G."/>
            <person name="Walton J.D."/>
            <person name="Blanchette R.A."/>
            <person name="Henrissat B."/>
            <person name="Martin F."/>
            <person name="Cullen D."/>
            <person name="Hibbett D.S."/>
            <person name="Grigoriev I.V."/>
        </authorList>
    </citation>
    <scope>NUCLEOTIDE SEQUENCE [LARGE SCALE GENOMIC DNA]</scope>
    <source>
        <strain evidence="2">CBS 339.88</strain>
    </source>
</reference>